<evidence type="ECO:0000313" key="3">
    <source>
        <dbReference type="Proteomes" id="UP000325606"/>
    </source>
</evidence>
<dbReference type="EMBL" id="CP044222">
    <property type="protein sequence ID" value="QEW08357.1"/>
    <property type="molecule type" value="Genomic_DNA"/>
</dbReference>
<keyword evidence="3" id="KW-1185">Reference proteome</keyword>
<sequence length="124" mass="13895">MSYPYQPQTFRRHPSLVLSALVALALLGACNKTTTDIPLATLVEQHAEYNGQTLTTIGIVRTFDVPRHYWIEDDDLNRVAIEPDEAVSDLVGKRVRVTGHYRASRETGRVLEATEVTLLDTESK</sequence>
<reference evidence="2 3" key="1">
    <citation type="submission" date="2019-09" db="EMBL/GenBank/DDBJ databases">
        <title>Nitrincola iocasae sp. nov., a bacterium isolated from the sediment collected at a cold seep field in South China Sea.</title>
        <authorList>
            <person name="Zhang H."/>
            <person name="Wang H."/>
            <person name="Li C."/>
        </authorList>
    </citation>
    <scope>NUCLEOTIDE SEQUENCE [LARGE SCALE GENOMIC DNA]</scope>
    <source>
        <strain evidence="2 3">KXZD1103</strain>
    </source>
</reference>
<feature type="chain" id="PRO_5023938269" description="Glucose-inhibited division protein B" evidence="1">
    <location>
        <begin position="29"/>
        <end position="124"/>
    </location>
</feature>
<dbReference type="KEGG" id="nik:F5I99_18740"/>
<name>A0A5J6LI95_9GAMM</name>
<evidence type="ECO:0000313" key="2">
    <source>
        <dbReference type="EMBL" id="QEW08357.1"/>
    </source>
</evidence>
<dbReference type="Proteomes" id="UP000325606">
    <property type="component" value="Chromosome"/>
</dbReference>
<feature type="signal peptide" evidence="1">
    <location>
        <begin position="1"/>
        <end position="28"/>
    </location>
</feature>
<evidence type="ECO:0008006" key="4">
    <source>
        <dbReference type="Google" id="ProtNLM"/>
    </source>
</evidence>
<accession>A0A5J6LI95</accession>
<protein>
    <recommendedName>
        <fullName evidence="4">Glucose-inhibited division protein B</fullName>
    </recommendedName>
</protein>
<keyword evidence="1" id="KW-0732">Signal</keyword>
<dbReference type="RefSeq" id="WP_151058699.1">
    <property type="nucleotide sequence ID" value="NZ_CP044222.1"/>
</dbReference>
<gene>
    <name evidence="2" type="ORF">F5I99_18740</name>
</gene>
<organism evidence="2 3">
    <name type="scientific">Nitrincola iocasae</name>
    <dbReference type="NCBI Taxonomy" id="2614693"/>
    <lineage>
        <taxon>Bacteria</taxon>
        <taxon>Pseudomonadati</taxon>
        <taxon>Pseudomonadota</taxon>
        <taxon>Gammaproteobacteria</taxon>
        <taxon>Oceanospirillales</taxon>
        <taxon>Oceanospirillaceae</taxon>
        <taxon>Nitrincola</taxon>
    </lineage>
</organism>
<dbReference type="AlphaFoldDB" id="A0A5J6LI95"/>
<evidence type="ECO:0000256" key="1">
    <source>
        <dbReference type="SAM" id="SignalP"/>
    </source>
</evidence>
<proteinExistence type="predicted"/>